<dbReference type="NCBIfam" id="TIGR04183">
    <property type="entry name" value="Por_Secre_tail"/>
    <property type="match status" value="1"/>
</dbReference>
<dbReference type="Pfam" id="PF18962">
    <property type="entry name" value="Por_Secre_tail"/>
    <property type="match status" value="1"/>
</dbReference>
<feature type="domain" description="Secretion system C-terminal sorting" evidence="1">
    <location>
        <begin position="74"/>
        <end position="152"/>
    </location>
</feature>
<evidence type="ECO:0000313" key="3">
    <source>
        <dbReference type="Proteomes" id="UP000051012"/>
    </source>
</evidence>
<protein>
    <recommendedName>
        <fullName evidence="1">Secretion system C-terminal sorting domain-containing protein</fullName>
    </recommendedName>
</protein>
<dbReference type="EMBL" id="LJNI01000052">
    <property type="protein sequence ID" value="KPJ72851.1"/>
    <property type="molecule type" value="Genomic_DNA"/>
</dbReference>
<dbReference type="AlphaFoldDB" id="A0A0S7YE86"/>
<gene>
    <name evidence="2" type="ORF">AMJ52_04955</name>
</gene>
<proteinExistence type="predicted"/>
<reference evidence="2 3" key="1">
    <citation type="journal article" date="2015" name="Microbiome">
        <title>Genomic resolution of linkages in carbon, nitrogen, and sulfur cycling among widespread estuary sediment bacteria.</title>
        <authorList>
            <person name="Baker B.J."/>
            <person name="Lazar C.S."/>
            <person name="Teske A.P."/>
            <person name="Dick G.J."/>
        </authorList>
    </citation>
    <scope>NUCLEOTIDE SEQUENCE [LARGE SCALE GENOMIC DNA]</scope>
    <source>
        <strain evidence="2">DG_78</strain>
    </source>
</reference>
<dbReference type="InterPro" id="IPR026444">
    <property type="entry name" value="Secre_tail"/>
</dbReference>
<accession>A0A0S7YE86</accession>
<dbReference type="Gene3D" id="2.60.40.4070">
    <property type="match status" value="1"/>
</dbReference>
<sequence length="156" mass="17476">MRYDTLAAGEVNASIDMDVNTSDTEGTLIANLRVASLGNPGLRDSINLYTNVGLGIEEGYENLHTQTESPVFHVYPNPFIKNLDINYEIRLQTENVTIQIYDCSGKLIKQFIQPISVKHVTWDATDDRGRTVPLGMYLLILKSENQSVMTKVTLIK</sequence>
<evidence type="ECO:0000313" key="2">
    <source>
        <dbReference type="EMBL" id="KPJ72851.1"/>
    </source>
</evidence>
<organism evidence="2 3">
    <name type="scientific">candidate division TA06 bacterium DG_78</name>
    <dbReference type="NCBI Taxonomy" id="1703772"/>
    <lineage>
        <taxon>Bacteria</taxon>
        <taxon>Bacteria division TA06</taxon>
    </lineage>
</organism>
<evidence type="ECO:0000259" key="1">
    <source>
        <dbReference type="Pfam" id="PF18962"/>
    </source>
</evidence>
<name>A0A0S7YE86_UNCT6</name>
<dbReference type="Proteomes" id="UP000051012">
    <property type="component" value="Unassembled WGS sequence"/>
</dbReference>
<comment type="caution">
    <text evidence="2">The sequence shown here is derived from an EMBL/GenBank/DDBJ whole genome shotgun (WGS) entry which is preliminary data.</text>
</comment>